<dbReference type="InterPro" id="IPR013154">
    <property type="entry name" value="ADH-like_N"/>
</dbReference>
<dbReference type="STRING" id="1514971.AUR64_17685"/>
<dbReference type="SMART" id="SM00829">
    <property type="entry name" value="PKS_ER"/>
    <property type="match status" value="1"/>
</dbReference>
<dbReference type="PANTHER" id="PTHR44154:SF1">
    <property type="entry name" value="QUINONE OXIDOREDUCTASE"/>
    <property type="match status" value="1"/>
</dbReference>
<dbReference type="Gene3D" id="3.90.180.10">
    <property type="entry name" value="Medium-chain alcohol dehydrogenases, catalytic domain"/>
    <property type="match status" value="1"/>
</dbReference>
<dbReference type="AlphaFoldDB" id="A0A0W1R6J0"/>
<dbReference type="InterPro" id="IPR051603">
    <property type="entry name" value="Zinc-ADH_QOR/CCCR"/>
</dbReference>
<dbReference type="Gene3D" id="3.40.50.720">
    <property type="entry name" value="NAD(P)-binding Rossmann-like Domain"/>
    <property type="match status" value="1"/>
</dbReference>
<proteinExistence type="predicted"/>
<feature type="compositionally biased region" description="Basic and acidic residues" evidence="2">
    <location>
        <begin position="1"/>
        <end position="11"/>
    </location>
</feature>
<dbReference type="Pfam" id="PF13602">
    <property type="entry name" value="ADH_zinc_N_2"/>
    <property type="match status" value="1"/>
</dbReference>
<evidence type="ECO:0000313" key="4">
    <source>
        <dbReference type="EMBL" id="KTG08512.1"/>
    </source>
</evidence>
<sequence>MRAARFHEHGGPEVLTVDDVDSPEPGYGEVVVDVRAIGVNPVDTYFREGAYPVPSLPFTPGSDLAGVVDAVGEGVDRFVPGDRVFGTGLGNGMHGTYAEEVAAPAEFLATLPEGASFEDGAALSLVGMTAWQALVAHANLEPAELALVHGGNGGVGHVAIQLAETMGARVLTTANPEYRDRLESLGAETVFDYGRSDLTDAVQQVGAPEVIVDTRMDEYMQFDADVAAQGARVVCLGNSTEQAGLSAVGAAKSKDVRFQFMTMYNTPDKAAVLARLGDLLARGEVVPEVERTYSLDEAGEAQRAVLEDSFLGKLVITP</sequence>
<dbReference type="GO" id="GO:0043168">
    <property type="term" value="F:anion binding"/>
    <property type="evidence" value="ECO:0007669"/>
    <property type="project" value="UniProtKB-ARBA"/>
</dbReference>
<reference evidence="4 5" key="1">
    <citation type="submission" date="2015-12" db="EMBL/GenBank/DDBJ databases">
        <title>Haloprofundus marisrubri gen. nov., sp. nov., an extremely halophilic archaeon isolated from the Discovery deep brine-seawater interface in the Red Sea.</title>
        <authorList>
            <person name="Zhang G."/>
            <person name="Stingl U."/>
            <person name="Rashid M."/>
        </authorList>
    </citation>
    <scope>NUCLEOTIDE SEQUENCE [LARGE SCALE GENOMIC DNA]</scope>
    <source>
        <strain evidence="4 5">SB9</strain>
    </source>
</reference>
<dbReference type="CDD" id="cd08253">
    <property type="entry name" value="zeta_crystallin"/>
    <property type="match status" value="1"/>
</dbReference>
<dbReference type="EMBL" id="LOPU01000030">
    <property type="protein sequence ID" value="KTG08512.1"/>
    <property type="molecule type" value="Genomic_DNA"/>
</dbReference>
<dbReference type="Proteomes" id="UP000054387">
    <property type="component" value="Unassembled WGS sequence"/>
</dbReference>
<keyword evidence="5" id="KW-1185">Reference proteome</keyword>
<dbReference type="OrthoDB" id="146629at2157"/>
<organism evidence="4 5">
    <name type="scientific">Haloprofundus marisrubri</name>
    <dbReference type="NCBI Taxonomy" id="1514971"/>
    <lineage>
        <taxon>Archaea</taxon>
        <taxon>Methanobacteriati</taxon>
        <taxon>Methanobacteriota</taxon>
        <taxon>Stenosarchaea group</taxon>
        <taxon>Halobacteria</taxon>
        <taxon>Halobacteriales</taxon>
        <taxon>Haloferacaceae</taxon>
        <taxon>Haloprofundus</taxon>
    </lineage>
</organism>
<dbReference type="Pfam" id="PF08240">
    <property type="entry name" value="ADH_N"/>
    <property type="match status" value="1"/>
</dbReference>
<feature type="region of interest" description="Disordered" evidence="2">
    <location>
        <begin position="1"/>
        <end position="22"/>
    </location>
</feature>
<keyword evidence="1" id="KW-0521">NADP</keyword>
<dbReference type="InterPro" id="IPR020843">
    <property type="entry name" value="ER"/>
</dbReference>
<dbReference type="InterPro" id="IPR036291">
    <property type="entry name" value="NAD(P)-bd_dom_sf"/>
</dbReference>
<protein>
    <submittedName>
        <fullName evidence="4">Zinc-binding dehydrogenase</fullName>
    </submittedName>
</protein>
<dbReference type="SUPFAM" id="SSF51735">
    <property type="entry name" value="NAD(P)-binding Rossmann-fold domains"/>
    <property type="match status" value="1"/>
</dbReference>
<evidence type="ECO:0000256" key="2">
    <source>
        <dbReference type="SAM" id="MobiDB-lite"/>
    </source>
</evidence>
<dbReference type="InterPro" id="IPR011032">
    <property type="entry name" value="GroES-like_sf"/>
</dbReference>
<dbReference type="GO" id="GO:0044281">
    <property type="term" value="P:small molecule metabolic process"/>
    <property type="evidence" value="ECO:0007669"/>
    <property type="project" value="UniProtKB-ARBA"/>
</dbReference>
<evidence type="ECO:0000313" key="5">
    <source>
        <dbReference type="Proteomes" id="UP000054387"/>
    </source>
</evidence>
<comment type="caution">
    <text evidence="4">The sequence shown here is derived from an EMBL/GenBank/DDBJ whole genome shotgun (WGS) entry which is preliminary data.</text>
</comment>
<name>A0A0W1R6J0_9EURY</name>
<dbReference type="SUPFAM" id="SSF50129">
    <property type="entry name" value="GroES-like"/>
    <property type="match status" value="1"/>
</dbReference>
<dbReference type="PANTHER" id="PTHR44154">
    <property type="entry name" value="QUINONE OXIDOREDUCTASE"/>
    <property type="match status" value="1"/>
</dbReference>
<gene>
    <name evidence="4" type="ORF">AUR64_17685</name>
</gene>
<dbReference type="GO" id="GO:0030554">
    <property type="term" value="F:adenyl nucleotide binding"/>
    <property type="evidence" value="ECO:0007669"/>
    <property type="project" value="UniProtKB-ARBA"/>
</dbReference>
<evidence type="ECO:0000256" key="1">
    <source>
        <dbReference type="ARBA" id="ARBA00022857"/>
    </source>
</evidence>
<dbReference type="GO" id="GO:0016616">
    <property type="term" value="F:oxidoreductase activity, acting on the CH-OH group of donors, NAD or NADP as acceptor"/>
    <property type="evidence" value="ECO:0007669"/>
    <property type="project" value="UniProtKB-ARBA"/>
</dbReference>
<feature type="domain" description="Enoyl reductase (ER)" evidence="3">
    <location>
        <begin position="10"/>
        <end position="316"/>
    </location>
</feature>
<dbReference type="RefSeq" id="WP_058582796.1">
    <property type="nucleotide sequence ID" value="NZ_LOPU01000030.1"/>
</dbReference>
<evidence type="ECO:0000259" key="3">
    <source>
        <dbReference type="SMART" id="SM00829"/>
    </source>
</evidence>
<accession>A0A0W1R6J0</accession>